<keyword evidence="5" id="KW-1185">Reference proteome</keyword>
<dbReference type="GO" id="GO:0009567">
    <property type="term" value="P:double fertilization forming a zygote and endosperm"/>
    <property type="evidence" value="ECO:0007669"/>
    <property type="project" value="TreeGrafter"/>
</dbReference>
<sequence>MSREVQAMFSLLLIMATCAATGFAHVPPPPLLPNFPNIPGLLPPRIPSSLPPGIPGLLPPGIPGLLPPGIPGLLPPGIPGLRPPVDPAEIAKCWSSLQGIPGCAQEIITTIFTGKFALGPACCKAIVEVDEKCLPKLFPLFPSVSALLKHNCAQQNVAPPNAFGSKH</sequence>
<gene>
    <name evidence="4" type="ORF">C1H46_023404</name>
</gene>
<evidence type="ECO:0000256" key="1">
    <source>
        <dbReference type="ARBA" id="ARBA00022729"/>
    </source>
</evidence>
<dbReference type="AlphaFoldDB" id="A0A540LWZ9"/>
<reference evidence="4 5" key="1">
    <citation type="journal article" date="2019" name="G3 (Bethesda)">
        <title>Sequencing of a Wild Apple (Malus baccata) Genome Unravels the Differences Between Cultivated and Wild Apple Species Regarding Disease Resistance and Cold Tolerance.</title>
        <authorList>
            <person name="Chen X."/>
        </authorList>
    </citation>
    <scope>NUCLEOTIDE SEQUENCE [LARGE SCALE GENOMIC DNA]</scope>
    <source>
        <strain evidence="5">cv. Shandingzi</strain>
        <tissue evidence="4">Leaves</tissue>
    </source>
</reference>
<keyword evidence="1 2" id="KW-0732">Signal</keyword>
<organism evidence="4 5">
    <name type="scientific">Malus baccata</name>
    <name type="common">Siberian crab apple</name>
    <name type="synonym">Pyrus baccata</name>
    <dbReference type="NCBI Taxonomy" id="106549"/>
    <lineage>
        <taxon>Eukaryota</taxon>
        <taxon>Viridiplantae</taxon>
        <taxon>Streptophyta</taxon>
        <taxon>Embryophyta</taxon>
        <taxon>Tracheophyta</taxon>
        <taxon>Spermatophyta</taxon>
        <taxon>Magnoliopsida</taxon>
        <taxon>eudicotyledons</taxon>
        <taxon>Gunneridae</taxon>
        <taxon>Pentapetalae</taxon>
        <taxon>rosids</taxon>
        <taxon>fabids</taxon>
        <taxon>Rosales</taxon>
        <taxon>Rosaceae</taxon>
        <taxon>Amygdaloideae</taxon>
        <taxon>Maleae</taxon>
        <taxon>Malus</taxon>
    </lineage>
</organism>
<feature type="chain" id="PRO_5021850242" description="Prolamin-like domain-containing protein" evidence="2">
    <location>
        <begin position="25"/>
        <end position="167"/>
    </location>
</feature>
<dbReference type="GO" id="GO:0080155">
    <property type="term" value="P:regulation of double fertilization forming a zygote and endosperm"/>
    <property type="evidence" value="ECO:0007669"/>
    <property type="project" value="TreeGrafter"/>
</dbReference>
<evidence type="ECO:0000259" key="3">
    <source>
        <dbReference type="Pfam" id="PF05617"/>
    </source>
</evidence>
<protein>
    <recommendedName>
        <fullName evidence="3">Prolamin-like domain-containing protein</fullName>
    </recommendedName>
</protein>
<accession>A0A540LWZ9</accession>
<feature type="signal peptide" evidence="2">
    <location>
        <begin position="1"/>
        <end position="24"/>
    </location>
</feature>
<dbReference type="GO" id="GO:0031982">
    <property type="term" value="C:vesicle"/>
    <property type="evidence" value="ECO:0007669"/>
    <property type="project" value="TreeGrafter"/>
</dbReference>
<name>A0A540LWZ9_MALBA</name>
<evidence type="ECO:0000256" key="2">
    <source>
        <dbReference type="SAM" id="SignalP"/>
    </source>
</evidence>
<dbReference type="EMBL" id="VIEB01000435">
    <property type="protein sequence ID" value="TQD91017.1"/>
    <property type="molecule type" value="Genomic_DNA"/>
</dbReference>
<dbReference type="GO" id="GO:2000008">
    <property type="term" value="P:regulation of protein localization to cell surface"/>
    <property type="evidence" value="ECO:0007669"/>
    <property type="project" value="TreeGrafter"/>
</dbReference>
<evidence type="ECO:0000313" key="5">
    <source>
        <dbReference type="Proteomes" id="UP000315295"/>
    </source>
</evidence>
<dbReference type="PANTHER" id="PTHR31181:SF54">
    <property type="entry name" value="CYSTEINE RICH PEPTIDE-RELATED"/>
    <property type="match status" value="1"/>
</dbReference>
<feature type="domain" description="Prolamin-like" evidence="3">
    <location>
        <begin position="92"/>
        <end position="152"/>
    </location>
</feature>
<comment type="caution">
    <text evidence="4">The sequence shown here is derived from an EMBL/GenBank/DDBJ whole genome shotgun (WGS) entry which is preliminary data.</text>
</comment>
<dbReference type="Proteomes" id="UP000315295">
    <property type="component" value="Unassembled WGS sequence"/>
</dbReference>
<dbReference type="Pfam" id="PF05617">
    <property type="entry name" value="Prolamin_like"/>
    <property type="match status" value="1"/>
</dbReference>
<proteinExistence type="predicted"/>
<dbReference type="PANTHER" id="PTHR31181">
    <property type="entry name" value="EGG CELL-SECRETED PROTEIN 1.4"/>
    <property type="match status" value="1"/>
</dbReference>
<dbReference type="GO" id="GO:0005576">
    <property type="term" value="C:extracellular region"/>
    <property type="evidence" value="ECO:0007669"/>
    <property type="project" value="TreeGrafter"/>
</dbReference>
<evidence type="ECO:0000313" key="4">
    <source>
        <dbReference type="EMBL" id="TQD91017.1"/>
    </source>
</evidence>
<dbReference type="InterPro" id="IPR008502">
    <property type="entry name" value="Prolamin-like"/>
</dbReference>